<accession>A0ABV2AUX5</accession>
<reference evidence="3 4" key="1">
    <citation type="journal article" date="2024" name="BMC Biol.">
        <title>Comparative genomics of Ascetosporea gives new insight into the evolutionary basis for animal parasitism in Rhizaria.</title>
        <authorList>
            <person name="Hiltunen Thoren M."/>
            <person name="Onut-Brannstrom I."/>
            <person name="Alfjorden A."/>
            <person name="Peckova H."/>
            <person name="Swords F."/>
            <person name="Hooper C."/>
            <person name="Holzer A.S."/>
            <person name="Bass D."/>
            <person name="Burki F."/>
        </authorList>
    </citation>
    <scope>NUCLEOTIDE SEQUENCE [LARGE SCALE GENOMIC DNA]</scope>
    <source>
        <strain evidence="3">20-A016</strain>
    </source>
</reference>
<evidence type="ECO:0000256" key="2">
    <source>
        <dbReference type="ARBA" id="ARBA00022840"/>
    </source>
</evidence>
<feature type="non-terminal residue" evidence="3">
    <location>
        <position position="108"/>
    </location>
</feature>
<dbReference type="SUPFAM" id="SSF56042">
    <property type="entry name" value="PurM C-terminal domain-like"/>
    <property type="match status" value="1"/>
</dbReference>
<evidence type="ECO:0000313" key="4">
    <source>
        <dbReference type="Proteomes" id="UP001439008"/>
    </source>
</evidence>
<evidence type="ECO:0008006" key="5">
    <source>
        <dbReference type="Google" id="ProtNLM"/>
    </source>
</evidence>
<dbReference type="InterPro" id="IPR036676">
    <property type="entry name" value="PurM-like_C_sf"/>
</dbReference>
<dbReference type="PANTHER" id="PTHR10256">
    <property type="entry name" value="SELENIDE, WATER DIKINASE"/>
    <property type="match status" value="1"/>
</dbReference>
<protein>
    <recommendedName>
        <fullName evidence="5">PurM-like C-terminal domain-containing protein</fullName>
    </recommendedName>
</protein>
<organism evidence="3 4">
    <name type="scientific">Bonamia ostreae</name>
    <dbReference type="NCBI Taxonomy" id="126728"/>
    <lineage>
        <taxon>Eukaryota</taxon>
        <taxon>Sar</taxon>
        <taxon>Rhizaria</taxon>
        <taxon>Endomyxa</taxon>
        <taxon>Ascetosporea</taxon>
        <taxon>Haplosporida</taxon>
        <taxon>Bonamia</taxon>
    </lineage>
</organism>
<gene>
    <name evidence="3" type="ORF">MHBO_005032</name>
</gene>
<comment type="caution">
    <text evidence="3">The sequence shown here is derived from an EMBL/GenBank/DDBJ whole genome shotgun (WGS) entry which is preliminary data.</text>
</comment>
<keyword evidence="4" id="KW-1185">Reference proteome</keyword>
<dbReference type="InterPro" id="IPR004536">
    <property type="entry name" value="SPS/SelD"/>
</dbReference>
<evidence type="ECO:0000313" key="3">
    <source>
        <dbReference type="EMBL" id="MES1923458.1"/>
    </source>
</evidence>
<keyword evidence="1" id="KW-0547">Nucleotide-binding</keyword>
<dbReference type="PANTHER" id="PTHR10256:SF0">
    <property type="entry name" value="INACTIVE SELENIDE, WATER DIKINASE-LIKE PROTEIN-RELATED"/>
    <property type="match status" value="1"/>
</dbReference>
<name>A0ABV2AUX5_9EUKA</name>
<evidence type="ECO:0000256" key="1">
    <source>
        <dbReference type="ARBA" id="ARBA00022741"/>
    </source>
</evidence>
<dbReference type="EMBL" id="JBDODL010006294">
    <property type="protein sequence ID" value="MES1923458.1"/>
    <property type="molecule type" value="Genomic_DNA"/>
</dbReference>
<dbReference type="Proteomes" id="UP001439008">
    <property type="component" value="Unassembled WGS sequence"/>
</dbReference>
<keyword evidence="2" id="KW-0067">ATP-binding</keyword>
<proteinExistence type="predicted"/>
<sequence>MVEKLAMSAIFKNNIVRCYKIASASMSRLNKKSGELLTKYGAKAATDVTGFGLLGHLQSLVEIQESEVGFAVETIPVIKDTAEIDGACNKMFRLLEGLSAETSGGIAA</sequence>
<dbReference type="Gene3D" id="3.90.650.10">
    <property type="entry name" value="PurM-like C-terminal domain"/>
    <property type="match status" value="1"/>
</dbReference>